<name>A0AA40ANL8_9PEZI</name>
<dbReference type="AlphaFoldDB" id="A0AA40ANL8"/>
<proteinExistence type="predicted"/>
<evidence type="ECO:0000313" key="7">
    <source>
        <dbReference type="Proteomes" id="UP001172102"/>
    </source>
</evidence>
<dbReference type="EMBL" id="JAUKUA010000003">
    <property type="protein sequence ID" value="KAK0719161.1"/>
    <property type="molecule type" value="Genomic_DNA"/>
</dbReference>
<evidence type="ECO:0000259" key="5">
    <source>
        <dbReference type="Pfam" id="PF25107"/>
    </source>
</evidence>
<dbReference type="InterPro" id="IPR052577">
    <property type="entry name" value="VWA7"/>
</dbReference>
<evidence type="ECO:0000256" key="1">
    <source>
        <dbReference type="ARBA" id="ARBA00004613"/>
    </source>
</evidence>
<feature type="non-terminal residue" evidence="6">
    <location>
        <position position="675"/>
    </location>
</feature>
<dbReference type="PANTHER" id="PTHR14905">
    <property type="entry name" value="NG37"/>
    <property type="match status" value="1"/>
</dbReference>
<comment type="caution">
    <text evidence="6">The sequence shown here is derived from an EMBL/GenBank/DDBJ whole genome shotgun (WGS) entry which is preliminary data.</text>
</comment>
<dbReference type="PANTHER" id="PTHR14905:SF7">
    <property type="entry name" value="VON WILLEBRAND FACTOR A DOMAIN-CONTAINING PROTEIN 7"/>
    <property type="match status" value="1"/>
</dbReference>
<evidence type="ECO:0000313" key="6">
    <source>
        <dbReference type="EMBL" id="KAK0719161.1"/>
    </source>
</evidence>
<feature type="domain" description="Hemicentin-1-like von Willebrand factor A" evidence="4">
    <location>
        <begin position="294"/>
        <end position="446"/>
    </location>
</feature>
<keyword evidence="7" id="KW-1185">Reference proteome</keyword>
<dbReference type="SUPFAM" id="SSF53300">
    <property type="entry name" value="vWA-like"/>
    <property type="match status" value="1"/>
</dbReference>
<evidence type="ECO:0008006" key="8">
    <source>
        <dbReference type="Google" id="ProtNLM"/>
    </source>
</evidence>
<feature type="domain" description="VWA7 N-terminal" evidence="5">
    <location>
        <begin position="187"/>
        <end position="279"/>
    </location>
</feature>
<dbReference type="Gene3D" id="3.40.50.410">
    <property type="entry name" value="von Willebrand factor, type A domain"/>
    <property type="match status" value="1"/>
</dbReference>
<dbReference type="Pfam" id="PF25106">
    <property type="entry name" value="VWA_4"/>
    <property type="match status" value="1"/>
</dbReference>
<evidence type="ECO:0000256" key="3">
    <source>
        <dbReference type="ARBA" id="ARBA00022729"/>
    </source>
</evidence>
<feature type="domain" description="VWA7 N-terminal" evidence="5">
    <location>
        <begin position="45"/>
        <end position="162"/>
    </location>
</feature>
<organism evidence="6 7">
    <name type="scientific">Lasiosphaeris hirsuta</name>
    <dbReference type="NCBI Taxonomy" id="260670"/>
    <lineage>
        <taxon>Eukaryota</taxon>
        <taxon>Fungi</taxon>
        <taxon>Dikarya</taxon>
        <taxon>Ascomycota</taxon>
        <taxon>Pezizomycotina</taxon>
        <taxon>Sordariomycetes</taxon>
        <taxon>Sordariomycetidae</taxon>
        <taxon>Sordariales</taxon>
        <taxon>Lasiosphaeriaceae</taxon>
        <taxon>Lasiosphaeris</taxon>
    </lineage>
</organism>
<evidence type="ECO:0000259" key="4">
    <source>
        <dbReference type="Pfam" id="PF25106"/>
    </source>
</evidence>
<dbReference type="InterPro" id="IPR036465">
    <property type="entry name" value="vWFA_dom_sf"/>
</dbReference>
<dbReference type="Proteomes" id="UP001172102">
    <property type="component" value="Unassembled WGS sequence"/>
</dbReference>
<sequence length="675" mass="70624">AFFPSEFREYVGGRGGTSHQGMTRDVINDIMIGPDTYFPGEATRLTTYMIAAREEITDANMQVDDDEAHDSAAHFDGENFPGGQARLSDSTAKIKAALSSSPLDVKLARSELGSALHTLQDFYSHSNWIELGNRLPHPDLGTGSSLIFSPERADTCKECPGDFDLGCAAICAATSINPFVTGVCLALCTCPDCSSNLETSLLTSGYYGGEGRDVPAGVAKCNHGGLTDFSVSSIGQYRAGINKDSFSCNWSPHSNLHTEAVTVAKLATRQYIDLVTRDLTIPQKRILFGVGPPLTFAIDTTGSMGGYIAAVRQETKSIVQGRIGTPDQPSVFVLAPFNDPGTGPVTATSDPIAFAAALDSLSAVGGGDCPELAMVGISLALSSFPLGGNLVVITDASAKDSAQASSVIAAAVANKVKVFFFLFGSVCGTGEPAYAEIAAATGGQVLVGLTLSDAGLITTLIDVTVRAEYEDLVRRHVVLARAVFASTIRFAVDSTMASLTFSVSGGRTVVLTRPDGTVVGVTDAGVSRVALSSGVIVSITTPAAGIWTLVVSDCNACSVSIFGETPLHFTSFDLVESRGGHPGYFPIRDAPVVGCSYRAVARIDGDFSDAAWELRSATGAFLRSFIMEEGSGNPGMPPKGSFLGDVLVPAEPFQVYFHAKDPAGNLLLRVFPGLI</sequence>
<accession>A0AA40ANL8</accession>
<comment type="subcellular location">
    <subcellularLocation>
        <location evidence="1">Secreted</location>
    </subcellularLocation>
</comment>
<dbReference type="InterPro" id="IPR056862">
    <property type="entry name" value="VWA7_N"/>
</dbReference>
<dbReference type="InterPro" id="IPR056861">
    <property type="entry name" value="HMCN1-like_VWA"/>
</dbReference>
<dbReference type="Pfam" id="PF25107">
    <property type="entry name" value="VWA7_N"/>
    <property type="match status" value="2"/>
</dbReference>
<evidence type="ECO:0000256" key="2">
    <source>
        <dbReference type="ARBA" id="ARBA00022525"/>
    </source>
</evidence>
<gene>
    <name evidence="6" type="ORF">B0H67DRAFT_442029</name>
</gene>
<feature type="non-terminal residue" evidence="6">
    <location>
        <position position="1"/>
    </location>
</feature>
<protein>
    <recommendedName>
        <fullName evidence="8">VWFA domain-containing protein</fullName>
    </recommendedName>
</protein>
<keyword evidence="3" id="KW-0732">Signal</keyword>
<reference evidence="6" key="1">
    <citation type="submission" date="2023-06" db="EMBL/GenBank/DDBJ databases">
        <title>Genome-scale phylogeny and comparative genomics of the fungal order Sordariales.</title>
        <authorList>
            <consortium name="Lawrence Berkeley National Laboratory"/>
            <person name="Hensen N."/>
            <person name="Bonometti L."/>
            <person name="Westerberg I."/>
            <person name="Brannstrom I.O."/>
            <person name="Guillou S."/>
            <person name="Cros-Aarteil S."/>
            <person name="Calhoun S."/>
            <person name="Haridas S."/>
            <person name="Kuo A."/>
            <person name="Mondo S."/>
            <person name="Pangilinan J."/>
            <person name="Riley R."/>
            <person name="Labutti K."/>
            <person name="Andreopoulos B."/>
            <person name="Lipzen A."/>
            <person name="Chen C."/>
            <person name="Yanf M."/>
            <person name="Daum C."/>
            <person name="Ng V."/>
            <person name="Clum A."/>
            <person name="Steindorff A."/>
            <person name="Ohm R."/>
            <person name="Martin F."/>
            <person name="Silar P."/>
            <person name="Natvig D."/>
            <person name="Lalanne C."/>
            <person name="Gautier V."/>
            <person name="Ament-Velasquez S.L."/>
            <person name="Kruys A."/>
            <person name="Hutchinson M.I."/>
            <person name="Powell A.J."/>
            <person name="Barry K."/>
            <person name="Miller A.N."/>
            <person name="Grigoriev I.V."/>
            <person name="Debuchy R."/>
            <person name="Gladieux P."/>
            <person name="Thoren M.H."/>
            <person name="Johannesson H."/>
        </authorList>
    </citation>
    <scope>NUCLEOTIDE SEQUENCE</scope>
    <source>
        <strain evidence="6">SMH4607-1</strain>
    </source>
</reference>
<keyword evidence="2" id="KW-0964">Secreted</keyword>